<dbReference type="EMBL" id="JAIWYP010000001">
    <property type="protein sequence ID" value="KAH3885643.1"/>
    <property type="molecule type" value="Genomic_DNA"/>
</dbReference>
<organism evidence="1 2">
    <name type="scientific">Dreissena polymorpha</name>
    <name type="common">Zebra mussel</name>
    <name type="synonym">Mytilus polymorpha</name>
    <dbReference type="NCBI Taxonomy" id="45954"/>
    <lineage>
        <taxon>Eukaryota</taxon>
        <taxon>Metazoa</taxon>
        <taxon>Spiralia</taxon>
        <taxon>Lophotrochozoa</taxon>
        <taxon>Mollusca</taxon>
        <taxon>Bivalvia</taxon>
        <taxon>Autobranchia</taxon>
        <taxon>Heteroconchia</taxon>
        <taxon>Euheterodonta</taxon>
        <taxon>Imparidentia</taxon>
        <taxon>Neoheterodontei</taxon>
        <taxon>Myida</taxon>
        <taxon>Dreissenoidea</taxon>
        <taxon>Dreissenidae</taxon>
        <taxon>Dreissena</taxon>
    </lineage>
</organism>
<gene>
    <name evidence="1" type="ORF">DPMN_009638</name>
</gene>
<name>A0A9D4S0A9_DREPO</name>
<reference evidence="1" key="2">
    <citation type="submission" date="2020-11" db="EMBL/GenBank/DDBJ databases">
        <authorList>
            <person name="McCartney M.A."/>
            <person name="Auch B."/>
            <person name="Kono T."/>
            <person name="Mallez S."/>
            <person name="Becker A."/>
            <person name="Gohl D.M."/>
            <person name="Silverstein K.A.T."/>
            <person name="Koren S."/>
            <person name="Bechman K.B."/>
            <person name="Herman A."/>
            <person name="Abrahante J.E."/>
            <person name="Garbe J."/>
        </authorList>
    </citation>
    <scope>NUCLEOTIDE SEQUENCE</scope>
    <source>
        <strain evidence="1">Duluth1</strain>
        <tissue evidence="1">Whole animal</tissue>
    </source>
</reference>
<evidence type="ECO:0000313" key="1">
    <source>
        <dbReference type="EMBL" id="KAH3885643.1"/>
    </source>
</evidence>
<comment type="caution">
    <text evidence="1">The sequence shown here is derived from an EMBL/GenBank/DDBJ whole genome shotgun (WGS) entry which is preliminary data.</text>
</comment>
<sequence length="217" mass="25487">MKTVTSIVYTSDLKNILTKFYKDWMKTVTAIVYTSDLINILTKFHKDWMKTVTSTVYTNKLLTINILTKFHKDWMKTATSIVYTRFGPRDQVFDPTISNVELCLDINKKYSLVKYHHYWTKTIASSVFTRQTSWSSFIYIKLKFWTRNVASFTRKTAPTTGGHVFERTGTTYELNQHTIKTNILTNFELYRGIIGTNLLTKFHEDRIRNVASRVFTN</sequence>
<dbReference type="Proteomes" id="UP000828390">
    <property type="component" value="Unassembled WGS sequence"/>
</dbReference>
<reference evidence="1" key="1">
    <citation type="journal article" date="2019" name="bioRxiv">
        <title>The Genome of the Zebra Mussel, Dreissena polymorpha: A Resource for Invasive Species Research.</title>
        <authorList>
            <person name="McCartney M.A."/>
            <person name="Auch B."/>
            <person name="Kono T."/>
            <person name="Mallez S."/>
            <person name="Zhang Y."/>
            <person name="Obille A."/>
            <person name="Becker A."/>
            <person name="Abrahante J.E."/>
            <person name="Garbe J."/>
            <person name="Badalamenti J.P."/>
            <person name="Herman A."/>
            <person name="Mangelson H."/>
            <person name="Liachko I."/>
            <person name="Sullivan S."/>
            <person name="Sone E.D."/>
            <person name="Koren S."/>
            <person name="Silverstein K.A.T."/>
            <person name="Beckman K.B."/>
            <person name="Gohl D.M."/>
        </authorList>
    </citation>
    <scope>NUCLEOTIDE SEQUENCE</scope>
    <source>
        <strain evidence="1">Duluth1</strain>
        <tissue evidence="1">Whole animal</tissue>
    </source>
</reference>
<dbReference type="AlphaFoldDB" id="A0A9D4S0A9"/>
<keyword evidence="2" id="KW-1185">Reference proteome</keyword>
<accession>A0A9D4S0A9</accession>
<proteinExistence type="predicted"/>
<protein>
    <submittedName>
        <fullName evidence="1">Uncharacterized protein</fullName>
    </submittedName>
</protein>
<evidence type="ECO:0000313" key="2">
    <source>
        <dbReference type="Proteomes" id="UP000828390"/>
    </source>
</evidence>